<dbReference type="OrthoDB" id="2828670at2759"/>
<dbReference type="Proteomes" id="UP000297245">
    <property type="component" value="Unassembled WGS sequence"/>
</dbReference>
<dbReference type="AlphaFoldDB" id="A0A4S8KTS2"/>
<evidence type="ECO:0000256" key="1">
    <source>
        <dbReference type="SAM" id="MobiDB-lite"/>
    </source>
</evidence>
<proteinExistence type="predicted"/>
<protein>
    <submittedName>
        <fullName evidence="2">Uncharacterized protein</fullName>
    </submittedName>
</protein>
<feature type="region of interest" description="Disordered" evidence="1">
    <location>
        <begin position="12"/>
        <end position="43"/>
    </location>
</feature>
<evidence type="ECO:0000313" key="2">
    <source>
        <dbReference type="EMBL" id="THU79264.1"/>
    </source>
</evidence>
<evidence type="ECO:0000313" key="3">
    <source>
        <dbReference type="Proteomes" id="UP000297245"/>
    </source>
</evidence>
<keyword evidence="3" id="KW-1185">Reference proteome</keyword>
<accession>A0A4S8KTS2</accession>
<sequence length="199" mass="19944">MPSLMLKSIFALTTPPPKGGGGKGGGGSTGGAGGGGSTGSGSGGSISSVIDSLTSLGGLTSDILGMLPSGGTKTGVHCGTTSDANLDDCKFLLDPANWGSAFAGSSNVCHYTNPITREIDSPAYNVACHNDCCVYVARMPADTLQDSSELIRKEASGLLGCADTSKNKVNVMEQLDNKVGVCISDGKGCGDCFDDSDFS</sequence>
<reference evidence="2 3" key="1">
    <citation type="journal article" date="2019" name="Nat. Ecol. Evol.">
        <title>Megaphylogeny resolves global patterns of mushroom evolution.</title>
        <authorList>
            <person name="Varga T."/>
            <person name="Krizsan K."/>
            <person name="Foldi C."/>
            <person name="Dima B."/>
            <person name="Sanchez-Garcia M."/>
            <person name="Sanchez-Ramirez S."/>
            <person name="Szollosi G.J."/>
            <person name="Szarkandi J.G."/>
            <person name="Papp V."/>
            <person name="Albert L."/>
            <person name="Andreopoulos W."/>
            <person name="Angelini C."/>
            <person name="Antonin V."/>
            <person name="Barry K.W."/>
            <person name="Bougher N.L."/>
            <person name="Buchanan P."/>
            <person name="Buyck B."/>
            <person name="Bense V."/>
            <person name="Catcheside P."/>
            <person name="Chovatia M."/>
            <person name="Cooper J."/>
            <person name="Damon W."/>
            <person name="Desjardin D."/>
            <person name="Finy P."/>
            <person name="Geml J."/>
            <person name="Haridas S."/>
            <person name="Hughes K."/>
            <person name="Justo A."/>
            <person name="Karasinski D."/>
            <person name="Kautmanova I."/>
            <person name="Kiss B."/>
            <person name="Kocsube S."/>
            <person name="Kotiranta H."/>
            <person name="LaButti K.M."/>
            <person name="Lechner B.E."/>
            <person name="Liimatainen K."/>
            <person name="Lipzen A."/>
            <person name="Lukacs Z."/>
            <person name="Mihaltcheva S."/>
            <person name="Morgado L.N."/>
            <person name="Niskanen T."/>
            <person name="Noordeloos M.E."/>
            <person name="Ohm R.A."/>
            <person name="Ortiz-Santana B."/>
            <person name="Ovrebo C."/>
            <person name="Racz N."/>
            <person name="Riley R."/>
            <person name="Savchenko A."/>
            <person name="Shiryaev A."/>
            <person name="Soop K."/>
            <person name="Spirin V."/>
            <person name="Szebenyi C."/>
            <person name="Tomsovsky M."/>
            <person name="Tulloss R.E."/>
            <person name="Uehling J."/>
            <person name="Grigoriev I.V."/>
            <person name="Vagvolgyi C."/>
            <person name="Papp T."/>
            <person name="Martin F.M."/>
            <person name="Miettinen O."/>
            <person name="Hibbett D.S."/>
            <person name="Nagy L.G."/>
        </authorList>
    </citation>
    <scope>NUCLEOTIDE SEQUENCE [LARGE SCALE GENOMIC DNA]</scope>
    <source>
        <strain evidence="2 3">CBS 962.96</strain>
    </source>
</reference>
<dbReference type="EMBL" id="ML180051">
    <property type="protein sequence ID" value="THU79264.1"/>
    <property type="molecule type" value="Genomic_DNA"/>
</dbReference>
<feature type="compositionally biased region" description="Gly residues" evidence="1">
    <location>
        <begin position="19"/>
        <end position="43"/>
    </location>
</feature>
<gene>
    <name evidence="2" type="ORF">K435DRAFT_810863</name>
</gene>
<name>A0A4S8KTS2_DENBC</name>
<organism evidence="2 3">
    <name type="scientific">Dendrothele bispora (strain CBS 962.96)</name>
    <dbReference type="NCBI Taxonomy" id="1314807"/>
    <lineage>
        <taxon>Eukaryota</taxon>
        <taxon>Fungi</taxon>
        <taxon>Dikarya</taxon>
        <taxon>Basidiomycota</taxon>
        <taxon>Agaricomycotina</taxon>
        <taxon>Agaricomycetes</taxon>
        <taxon>Agaricomycetidae</taxon>
        <taxon>Agaricales</taxon>
        <taxon>Agaricales incertae sedis</taxon>
        <taxon>Dendrothele</taxon>
    </lineage>
</organism>